<dbReference type="InterPro" id="IPR007577">
    <property type="entry name" value="GlycoTrfase_DXD_sugar-bd_CS"/>
</dbReference>
<evidence type="ECO:0000256" key="2">
    <source>
        <dbReference type="SAM" id="MobiDB-lite"/>
    </source>
</evidence>
<protein>
    <submittedName>
        <fullName evidence="4">Uncharacterized protein</fullName>
    </submittedName>
</protein>
<accession>A0AAD9MTT5</accession>
<keyword evidence="3" id="KW-0812">Transmembrane</keyword>
<evidence type="ECO:0000313" key="5">
    <source>
        <dbReference type="Proteomes" id="UP001208570"/>
    </source>
</evidence>
<feature type="region of interest" description="Disordered" evidence="2">
    <location>
        <begin position="895"/>
        <end position="923"/>
    </location>
</feature>
<name>A0AAD9MTT5_9ANNE</name>
<dbReference type="Pfam" id="PF04488">
    <property type="entry name" value="Gly_transf_sug"/>
    <property type="match status" value="1"/>
</dbReference>
<dbReference type="Gene3D" id="3.90.550.20">
    <property type="match status" value="1"/>
</dbReference>
<dbReference type="GO" id="GO:0016020">
    <property type="term" value="C:membrane"/>
    <property type="evidence" value="ECO:0007669"/>
    <property type="project" value="GOC"/>
</dbReference>
<feature type="compositionally biased region" description="Low complexity" evidence="2">
    <location>
        <begin position="602"/>
        <end position="613"/>
    </location>
</feature>
<evidence type="ECO:0000256" key="1">
    <source>
        <dbReference type="ARBA" id="ARBA00022679"/>
    </source>
</evidence>
<feature type="transmembrane region" description="Helical" evidence="3">
    <location>
        <begin position="49"/>
        <end position="66"/>
    </location>
</feature>
<dbReference type="EMBL" id="JAODUP010000697">
    <property type="protein sequence ID" value="KAK2145180.1"/>
    <property type="molecule type" value="Genomic_DNA"/>
</dbReference>
<organism evidence="4 5">
    <name type="scientific">Paralvinella palmiformis</name>
    <dbReference type="NCBI Taxonomy" id="53620"/>
    <lineage>
        <taxon>Eukaryota</taxon>
        <taxon>Metazoa</taxon>
        <taxon>Spiralia</taxon>
        <taxon>Lophotrochozoa</taxon>
        <taxon>Annelida</taxon>
        <taxon>Polychaeta</taxon>
        <taxon>Sedentaria</taxon>
        <taxon>Canalipalpata</taxon>
        <taxon>Terebellida</taxon>
        <taxon>Terebelliformia</taxon>
        <taxon>Alvinellidae</taxon>
        <taxon>Paralvinella</taxon>
    </lineage>
</organism>
<keyword evidence="1" id="KW-0808">Transferase</keyword>
<comment type="caution">
    <text evidence="4">The sequence shown here is derived from an EMBL/GenBank/DDBJ whole genome shotgun (WGS) entry which is preliminary data.</text>
</comment>
<keyword evidence="3" id="KW-0472">Membrane</keyword>
<feature type="compositionally biased region" description="Polar residues" evidence="2">
    <location>
        <begin position="755"/>
        <end position="784"/>
    </location>
</feature>
<dbReference type="InterPro" id="IPR029044">
    <property type="entry name" value="Nucleotide-diphossugar_trans"/>
</dbReference>
<dbReference type="GO" id="GO:0051999">
    <property type="term" value="P:mannosyl-inositol phosphorylceramide biosynthetic process"/>
    <property type="evidence" value="ECO:0007669"/>
    <property type="project" value="TreeGrafter"/>
</dbReference>
<dbReference type="PANTHER" id="PTHR32385">
    <property type="entry name" value="MANNOSYL PHOSPHORYLINOSITOL CERAMIDE SYNTHASE"/>
    <property type="match status" value="1"/>
</dbReference>
<dbReference type="PANTHER" id="PTHR32385:SF15">
    <property type="entry name" value="INOSITOL PHOSPHOCERAMIDE MANNOSYLTRANSFERASE 1"/>
    <property type="match status" value="1"/>
</dbReference>
<feature type="region of interest" description="Disordered" evidence="2">
    <location>
        <begin position="743"/>
        <end position="784"/>
    </location>
</feature>
<reference evidence="4" key="1">
    <citation type="journal article" date="2023" name="Mol. Biol. Evol.">
        <title>Third-Generation Sequencing Reveals the Adaptive Role of the Epigenome in Three Deep-Sea Polychaetes.</title>
        <authorList>
            <person name="Perez M."/>
            <person name="Aroh O."/>
            <person name="Sun Y."/>
            <person name="Lan Y."/>
            <person name="Juniper S.K."/>
            <person name="Young C.R."/>
            <person name="Angers B."/>
            <person name="Qian P.Y."/>
        </authorList>
    </citation>
    <scope>NUCLEOTIDE SEQUENCE</scope>
    <source>
        <strain evidence="4">P08H-3</strain>
    </source>
</reference>
<gene>
    <name evidence="4" type="ORF">LSH36_697g03115</name>
</gene>
<evidence type="ECO:0000256" key="3">
    <source>
        <dbReference type="SAM" id="Phobius"/>
    </source>
</evidence>
<dbReference type="InterPro" id="IPR051706">
    <property type="entry name" value="Glycosyltransferase_domain"/>
</dbReference>
<dbReference type="AlphaFoldDB" id="A0AAD9MTT5"/>
<keyword evidence="3" id="KW-1133">Transmembrane helix</keyword>
<dbReference type="SUPFAM" id="SSF53448">
    <property type="entry name" value="Nucleotide-diphospho-sugar transferases"/>
    <property type="match status" value="1"/>
</dbReference>
<proteinExistence type="predicted"/>
<dbReference type="GO" id="GO:0000030">
    <property type="term" value="F:mannosyltransferase activity"/>
    <property type="evidence" value="ECO:0007669"/>
    <property type="project" value="TreeGrafter"/>
</dbReference>
<feature type="region of interest" description="Disordered" evidence="2">
    <location>
        <begin position="101"/>
        <end position="122"/>
    </location>
</feature>
<feature type="compositionally biased region" description="Low complexity" evidence="2">
    <location>
        <begin position="907"/>
        <end position="918"/>
    </location>
</feature>
<keyword evidence="5" id="KW-1185">Reference proteome</keyword>
<dbReference type="Proteomes" id="UP001208570">
    <property type="component" value="Unassembled WGS sequence"/>
</dbReference>
<evidence type="ECO:0000313" key="4">
    <source>
        <dbReference type="EMBL" id="KAK2145180.1"/>
    </source>
</evidence>
<sequence>MAIRIVYNSGSEMGTKQLNRFDESLLPRHQIISIKTKREEDMGCRIKDVIYLFCLLLLATGVWFSYSRPGQDLHEPWPWADETAEISRDLLHHPDYEGYFSDDPNYEDDGNRGFDEEDDGGQFANDLQASLASNVALKSVHGDLSEDKGSSALHQEESEYRVPYNEQLIDLTNPQVGEYYEPKERLPTGEMPTADERGALALLDAVHDSKAVPSSKVEEGRIVEEQGGQMPAAIGDGVNAGQPTNNAAVDILTNHADRARQLGIVPSELPHSDMSKVANEEAHLDAFEEKFKPRILLRSLDAKQERDLNKDVPKIPRIIHQSWETADVPVGFVTWIQSWLKKNPNWEYWFWTKQDVDELIEKNYPTFSNLLKSDSVSTEDRANVMRYFIIHAHGGLYAELDMECLNSMDSWVFSHGCFLAEETREHSYLVHNKLQGNVINALMACKAHHPFYEVIIHALPDYLVRFRGNPSHASGSFFLNDIYQAFKKHPLPPTLAEYGDVALIEPDYFIPRYDERHWRSIDEACNRNIVDMPFHVSWLCTLWIRKRMHENEPYKHSYADHHWIDIAEMGPGNINTVSVISVIQDVLARRQQPNVESRPEMLGNPLPGGNVPGTEQQQSQFPVIPQDITQNQIETAHPQPPIPQQLPIIPQEFPLNQDAPHSQLSGLQQPQLIPHQEQPQLPLMPQELQQQQIPVQIPQIQDNQYRLPAILKPQDQGQIFAANVNVPQRQPVENYPLPQYIGQKSDGQMPPTGVYSGSSQTNTGFINLPPENQTRTGDVSSNTGFVQPLESLASSENQNTQLGSLSSVQNPEAGVPEAFNVLNGYGMDIPTKSSASSGESSLSSVQNSEAGVPEAFNVLNGYGVDTPVKSSASSGESSLSSVQNSEAGVPEAFNVLNGYGRDTPTKSSASSGESSINSKYQPESTVQNKLYEVLKQGAIDANLPPSAPYEQRVQTSNNPPAYIPSKELINPIYH</sequence>
<feature type="region of interest" description="Disordered" evidence="2">
    <location>
        <begin position="592"/>
        <end position="617"/>
    </location>
</feature>